<comment type="similarity">
    <text evidence="1">Belongs to the plant acyltransferase family.</text>
</comment>
<dbReference type="Proteomes" id="UP000507222">
    <property type="component" value="Unassembled WGS sequence"/>
</dbReference>
<evidence type="ECO:0000256" key="1">
    <source>
        <dbReference type="ARBA" id="ARBA00009861"/>
    </source>
</evidence>
<gene>
    <name evidence="4" type="ORF">CURHAP_LOCUS5868</name>
</gene>
<evidence type="ECO:0000256" key="2">
    <source>
        <dbReference type="ARBA" id="ARBA00022679"/>
    </source>
</evidence>
<evidence type="ECO:0000313" key="4">
    <source>
        <dbReference type="EMBL" id="CAB4264206.1"/>
    </source>
</evidence>
<dbReference type="PANTHER" id="PTHR31623:SF17">
    <property type="entry name" value="F21J9.9"/>
    <property type="match status" value="1"/>
</dbReference>
<keyword evidence="2" id="KW-0808">Transferase</keyword>
<reference evidence="4 5" key="1">
    <citation type="submission" date="2020-05" db="EMBL/GenBank/DDBJ databases">
        <authorList>
            <person name="Campoy J."/>
            <person name="Schneeberger K."/>
            <person name="Spophaly S."/>
        </authorList>
    </citation>
    <scope>NUCLEOTIDE SEQUENCE [LARGE SCALE GENOMIC DNA]</scope>
    <source>
        <strain evidence="4">PruArmRojPasFocal</strain>
    </source>
</reference>
<proteinExistence type="inferred from homology"/>
<dbReference type="Pfam" id="PF02458">
    <property type="entry name" value="Transferase"/>
    <property type="match status" value="1"/>
</dbReference>
<sequence>MPTLEIEVLSTETIKPSSPTPPHLRRHNLSFIDQLNPPVFMPMVLFFPKDLDATDSTYIQQRCTRIKLALSETLTKFYPLAGRVRENQYIDCNDEGALYAEAKANVTLADVITNPIPNDFNRFLPCELDSAHELGVCLQVTSFVCGGMSIAMGMSHKAGDALAYFSFLNSLAAATRGEVDAVPAPDFVSDKYFPQMDLSGFYHPTNGMVKDNISTKRFVFEAPAISTLRAKCTGAQNEHARRPTRVEALSAFILSRYTASCNNPKQIDSSDDVPKTYIVSHAVNLRTRMDPPLPEYTFGNLSRMSQACPPVAVGPKDRSVSDSTLQAIVSHVREGLKQVNTEYVKKLKDGHQHLSLLKERISQVKRGELVPFSFTSLCRFPMYDADFGWGKAVYMGSASLTYRNLVSFFDTPSGDGVEAWVNLREEDMEKFEADEEFLKYVSPNHSLKKSGVKTLIY</sequence>
<name>A0A6J5TJW1_PRUAR</name>
<dbReference type="AlphaFoldDB" id="A0A6J5TJW1"/>
<dbReference type="PANTHER" id="PTHR31623">
    <property type="entry name" value="F21J9.9"/>
    <property type="match status" value="1"/>
</dbReference>
<evidence type="ECO:0000256" key="3">
    <source>
        <dbReference type="ARBA" id="ARBA00023315"/>
    </source>
</evidence>
<accession>A0A6J5TJW1</accession>
<dbReference type="EMBL" id="CAEKDK010000001">
    <property type="protein sequence ID" value="CAB4264206.1"/>
    <property type="molecule type" value="Genomic_DNA"/>
</dbReference>
<protein>
    <submittedName>
        <fullName evidence="4">Uncharacterized protein</fullName>
    </submittedName>
</protein>
<evidence type="ECO:0000313" key="5">
    <source>
        <dbReference type="Proteomes" id="UP000507222"/>
    </source>
</evidence>
<dbReference type="GO" id="GO:0016746">
    <property type="term" value="F:acyltransferase activity"/>
    <property type="evidence" value="ECO:0007669"/>
    <property type="project" value="UniProtKB-KW"/>
</dbReference>
<dbReference type="InterPro" id="IPR023213">
    <property type="entry name" value="CAT-like_dom_sf"/>
</dbReference>
<organism evidence="4 5">
    <name type="scientific">Prunus armeniaca</name>
    <name type="common">Apricot</name>
    <name type="synonym">Armeniaca vulgaris</name>
    <dbReference type="NCBI Taxonomy" id="36596"/>
    <lineage>
        <taxon>Eukaryota</taxon>
        <taxon>Viridiplantae</taxon>
        <taxon>Streptophyta</taxon>
        <taxon>Embryophyta</taxon>
        <taxon>Tracheophyta</taxon>
        <taxon>Spermatophyta</taxon>
        <taxon>Magnoliopsida</taxon>
        <taxon>eudicotyledons</taxon>
        <taxon>Gunneridae</taxon>
        <taxon>Pentapetalae</taxon>
        <taxon>rosids</taxon>
        <taxon>fabids</taxon>
        <taxon>Rosales</taxon>
        <taxon>Rosaceae</taxon>
        <taxon>Amygdaloideae</taxon>
        <taxon>Amygdaleae</taxon>
        <taxon>Prunus</taxon>
    </lineage>
</organism>
<keyword evidence="3" id="KW-0012">Acyltransferase</keyword>
<dbReference type="Gene3D" id="3.30.559.10">
    <property type="entry name" value="Chloramphenicol acetyltransferase-like domain"/>
    <property type="match status" value="2"/>
</dbReference>